<evidence type="ECO:0000259" key="10">
    <source>
        <dbReference type="Pfam" id="PF13967"/>
    </source>
</evidence>
<evidence type="ECO:0008006" key="14">
    <source>
        <dbReference type="Google" id="ProtNLM"/>
    </source>
</evidence>
<evidence type="ECO:0000259" key="11">
    <source>
        <dbReference type="Pfam" id="PF14703"/>
    </source>
</evidence>
<evidence type="ECO:0000313" key="13">
    <source>
        <dbReference type="Proteomes" id="UP000015104"/>
    </source>
</evidence>
<feature type="transmembrane region" description="Helical" evidence="8">
    <location>
        <begin position="26"/>
        <end position="50"/>
    </location>
</feature>
<protein>
    <recommendedName>
        <fullName evidence="14">CSC1/OSCA1-like 7TM region domain-containing protein</fullName>
    </recommendedName>
</protein>
<keyword evidence="4 8" id="KW-0812">Transmembrane</keyword>
<feature type="region of interest" description="Disordered" evidence="7">
    <location>
        <begin position="814"/>
        <end position="835"/>
    </location>
</feature>
<evidence type="ECO:0000256" key="2">
    <source>
        <dbReference type="ARBA" id="ARBA00007779"/>
    </source>
</evidence>
<reference evidence="13" key="1">
    <citation type="submission" date="2011-08" db="EMBL/GenBank/DDBJ databases">
        <authorList>
            <person name="Rombauts S."/>
        </authorList>
    </citation>
    <scope>NUCLEOTIDE SEQUENCE</scope>
    <source>
        <strain evidence="13">London</strain>
    </source>
</reference>
<reference evidence="12" key="2">
    <citation type="submission" date="2015-06" db="UniProtKB">
        <authorList>
            <consortium name="EnsemblMetazoa"/>
        </authorList>
    </citation>
    <scope>IDENTIFICATION</scope>
</reference>
<dbReference type="OMA" id="WLWTHCL"/>
<evidence type="ECO:0000259" key="9">
    <source>
        <dbReference type="Pfam" id="PF02714"/>
    </source>
</evidence>
<evidence type="ECO:0000256" key="8">
    <source>
        <dbReference type="SAM" id="Phobius"/>
    </source>
</evidence>
<dbReference type="Pfam" id="PF02714">
    <property type="entry name" value="RSN1_7TM"/>
    <property type="match status" value="1"/>
</dbReference>
<dbReference type="Pfam" id="PF14703">
    <property type="entry name" value="PHM7_cyt"/>
    <property type="match status" value="1"/>
</dbReference>
<evidence type="ECO:0000256" key="6">
    <source>
        <dbReference type="ARBA" id="ARBA00023136"/>
    </source>
</evidence>
<evidence type="ECO:0000256" key="7">
    <source>
        <dbReference type="SAM" id="MobiDB-lite"/>
    </source>
</evidence>
<dbReference type="Pfam" id="PF13967">
    <property type="entry name" value="RSN1_TM"/>
    <property type="match status" value="1"/>
</dbReference>
<comment type="similarity">
    <text evidence="2">Belongs to the CSC1 (TC 1.A.17) family.</text>
</comment>
<dbReference type="OrthoDB" id="6437480at2759"/>
<keyword evidence="6 8" id="KW-0472">Membrane</keyword>
<dbReference type="Proteomes" id="UP000015104">
    <property type="component" value="Unassembled WGS sequence"/>
</dbReference>
<feature type="domain" description="CSC1/OSCA1-like N-terminal transmembrane" evidence="10">
    <location>
        <begin position="164"/>
        <end position="256"/>
    </location>
</feature>
<feature type="transmembrane region" description="Helical" evidence="8">
    <location>
        <begin position="720"/>
        <end position="744"/>
    </location>
</feature>
<evidence type="ECO:0000256" key="1">
    <source>
        <dbReference type="ARBA" id="ARBA00004141"/>
    </source>
</evidence>
<dbReference type="GO" id="GO:0005886">
    <property type="term" value="C:plasma membrane"/>
    <property type="evidence" value="ECO:0007669"/>
    <property type="project" value="TreeGrafter"/>
</dbReference>
<evidence type="ECO:0000313" key="12">
    <source>
        <dbReference type="EnsemblMetazoa" id="tetur02g07650.1"/>
    </source>
</evidence>
<dbReference type="AlphaFoldDB" id="T1JWB3"/>
<gene>
    <name evidence="12" type="primary">107371662</name>
</gene>
<dbReference type="KEGG" id="tut:107371662"/>
<dbReference type="HOGENOM" id="CLU_340200_0_0_1"/>
<dbReference type="InterPro" id="IPR045122">
    <property type="entry name" value="Csc1-like"/>
</dbReference>
<accession>T1JWB3</accession>
<evidence type="ECO:0000256" key="4">
    <source>
        <dbReference type="ARBA" id="ARBA00022692"/>
    </source>
</evidence>
<feature type="domain" description="CSC1/OSCA1-like cytosolic" evidence="11">
    <location>
        <begin position="271"/>
        <end position="457"/>
    </location>
</feature>
<feature type="transmembrane region" description="Helical" evidence="8">
    <location>
        <begin position="669"/>
        <end position="699"/>
    </location>
</feature>
<name>T1JWB3_TETUR</name>
<evidence type="ECO:0000256" key="3">
    <source>
        <dbReference type="ARBA" id="ARBA00022448"/>
    </source>
</evidence>
<keyword evidence="5 8" id="KW-1133">Transmembrane helix</keyword>
<dbReference type="EnsemblMetazoa" id="tetur02g07650.1">
    <property type="protein sequence ID" value="tetur02g07650.1"/>
    <property type="gene ID" value="tetur02g07650"/>
</dbReference>
<dbReference type="eggNOG" id="KOG1134">
    <property type="taxonomic scope" value="Eukaryota"/>
</dbReference>
<feature type="compositionally biased region" description="Polar residues" evidence="7">
    <location>
        <begin position="823"/>
        <end position="835"/>
    </location>
</feature>
<keyword evidence="13" id="KW-1185">Reference proteome</keyword>
<sequence length="835" mass="96047">MSTNIGQQSKSSFSCGLVTQRDSRDLTAIIIVLVSDALAFGIMMIVTKLLTNSAVKKYKKGIKRNESWIVFTFCERPRIIQHNIVPMSTIHHSHPLGSVSPHYSFGGHTSPEPSLHSAEATLANEIKSTDKSKSVAFNEVEIVDCLHGRASSESDKKETHLGGFFSISDEAILERRGVDALNYLLFLRHLIFFLAIISVLCIFIILPINLMGNYVRGKSLFSRLTIENVPPGSEYLWTHIAVANLFLPIGIFFLLHNHASTRLNKDRFATRTLFIRKTVNKKGALAREDIAALIQEITTNELVIEGIQFVYDVRGMKQFKDDFVLYFNAEKFCLDYLDEYDESFELRPYRYGQWLGLLGLGLFFPKTFGLTYYRTKKWEAVRNLLREYTKTMGNAQGAFFITFRTESMARSVYQQINTTSCILQYFPNNSYCNSQERNEAESWQASFAPDPTDINWDALVINKKGMWFRTFGVNFLLFIIFFFCTTPSFILPYISNFPANSAFFELQKKYEHELKPISFLAQFLKPLVLLLVASILPSVVYYFSSLVPDPLKSEQTHGVMWRVYCFMILMIIIIPSLGQSSFHEVVRSIVSKQTFQWYCIFHSYEYSFFVIYVIQSAFIGNGLELLKISRIFTYFYHLIFKISNDAERDHVINQIDLEFNLGLKYSRSLFMLTMILLYSISCPIITICGLIFIIIKYFVDRHILYHSAYPSQVSNKTYRKINFMFFSTILMMQFHLFTIVYTKYAPSNALAFDLILLLLSIMFLPCLTYVIQSSRTSEFMRNSKGKKGSKNNSESNPNWCCCAYLPDIIKQMGKSKIRPKASPSKSETTSVDTLS</sequence>
<dbReference type="EMBL" id="CAEY01000808">
    <property type="status" value="NOT_ANNOTATED_CDS"/>
    <property type="molecule type" value="Genomic_DNA"/>
</dbReference>
<feature type="transmembrane region" description="Helical" evidence="8">
    <location>
        <begin position="750"/>
        <end position="771"/>
    </location>
</feature>
<organism evidence="12 13">
    <name type="scientific">Tetranychus urticae</name>
    <name type="common">Two-spotted spider mite</name>
    <dbReference type="NCBI Taxonomy" id="32264"/>
    <lineage>
        <taxon>Eukaryota</taxon>
        <taxon>Metazoa</taxon>
        <taxon>Ecdysozoa</taxon>
        <taxon>Arthropoda</taxon>
        <taxon>Chelicerata</taxon>
        <taxon>Arachnida</taxon>
        <taxon>Acari</taxon>
        <taxon>Acariformes</taxon>
        <taxon>Trombidiformes</taxon>
        <taxon>Prostigmata</taxon>
        <taxon>Eleutherengona</taxon>
        <taxon>Raphignathae</taxon>
        <taxon>Tetranychoidea</taxon>
        <taxon>Tetranychidae</taxon>
        <taxon>Tetranychus</taxon>
    </lineage>
</organism>
<feature type="transmembrane region" description="Helical" evidence="8">
    <location>
        <begin position="471"/>
        <end position="494"/>
    </location>
</feature>
<keyword evidence="3" id="KW-0813">Transport</keyword>
<comment type="subcellular location">
    <subcellularLocation>
        <location evidence="1">Membrane</location>
        <topology evidence="1">Multi-pass membrane protein</topology>
    </subcellularLocation>
</comment>
<feature type="transmembrane region" description="Helical" evidence="8">
    <location>
        <begin position="559"/>
        <end position="578"/>
    </location>
</feature>
<dbReference type="GO" id="GO:0005227">
    <property type="term" value="F:calcium-activated cation channel activity"/>
    <property type="evidence" value="ECO:0007669"/>
    <property type="project" value="InterPro"/>
</dbReference>
<proteinExistence type="inferred from homology"/>
<feature type="transmembrane region" description="Helical" evidence="8">
    <location>
        <begin position="235"/>
        <end position="255"/>
    </location>
</feature>
<evidence type="ECO:0000256" key="5">
    <source>
        <dbReference type="ARBA" id="ARBA00022989"/>
    </source>
</evidence>
<dbReference type="PANTHER" id="PTHR13018:SF5">
    <property type="entry name" value="RE44586P"/>
    <property type="match status" value="1"/>
</dbReference>
<feature type="transmembrane region" description="Helical" evidence="8">
    <location>
        <begin position="190"/>
        <end position="215"/>
    </location>
</feature>
<dbReference type="InterPro" id="IPR027815">
    <property type="entry name" value="CSC1/OSCA1-like_cyt"/>
</dbReference>
<feature type="transmembrane region" description="Helical" evidence="8">
    <location>
        <begin position="527"/>
        <end position="547"/>
    </location>
</feature>
<dbReference type="InterPro" id="IPR003864">
    <property type="entry name" value="CSC1/OSCA1-like_7TM"/>
</dbReference>
<dbReference type="PANTHER" id="PTHR13018">
    <property type="entry name" value="PROBABLE MEMBRANE PROTEIN DUF221-RELATED"/>
    <property type="match status" value="1"/>
</dbReference>
<dbReference type="InterPro" id="IPR032880">
    <property type="entry name" value="CSC1/OSCA1-like_N"/>
</dbReference>
<feature type="domain" description="CSC1/OSCA1-like 7TM region" evidence="9">
    <location>
        <begin position="469"/>
        <end position="737"/>
    </location>
</feature>